<accession>A0A9P6XP50</accession>
<comment type="caution">
    <text evidence="2">The sequence shown here is derived from an EMBL/GenBank/DDBJ whole genome shotgun (WGS) entry which is preliminary data.</text>
</comment>
<keyword evidence="3" id="KW-1185">Reference proteome</keyword>
<dbReference type="EMBL" id="JAANIU010014014">
    <property type="protein sequence ID" value="KAG1529795.1"/>
    <property type="molecule type" value="Genomic_DNA"/>
</dbReference>
<evidence type="ECO:0000313" key="2">
    <source>
        <dbReference type="EMBL" id="KAG1529795.1"/>
    </source>
</evidence>
<protein>
    <submittedName>
        <fullName evidence="2">Uncharacterized protein</fullName>
    </submittedName>
</protein>
<evidence type="ECO:0000256" key="1">
    <source>
        <dbReference type="SAM" id="MobiDB-lite"/>
    </source>
</evidence>
<feature type="region of interest" description="Disordered" evidence="1">
    <location>
        <begin position="73"/>
        <end position="105"/>
    </location>
</feature>
<name>A0A9P6XP50_9FUNG</name>
<feature type="compositionally biased region" description="Basic residues" evidence="1">
    <location>
        <begin position="82"/>
        <end position="98"/>
    </location>
</feature>
<evidence type="ECO:0000313" key="3">
    <source>
        <dbReference type="Proteomes" id="UP000740926"/>
    </source>
</evidence>
<dbReference type="AlphaFoldDB" id="A0A9P6XP50"/>
<organism evidence="2 3">
    <name type="scientific">Rhizopus delemar</name>
    <dbReference type="NCBI Taxonomy" id="936053"/>
    <lineage>
        <taxon>Eukaryota</taxon>
        <taxon>Fungi</taxon>
        <taxon>Fungi incertae sedis</taxon>
        <taxon>Mucoromycota</taxon>
        <taxon>Mucoromycotina</taxon>
        <taxon>Mucoromycetes</taxon>
        <taxon>Mucorales</taxon>
        <taxon>Mucorineae</taxon>
        <taxon>Rhizopodaceae</taxon>
        <taxon>Rhizopus</taxon>
    </lineage>
</organism>
<sequence>MRGLKAGGRIARAGPQDALAVEHAVVVQRHLARGQPVVGRGAGQRVCQLRLHRPQDGQGQMQRLGAHDAAAAGQVGLFRPAGQRRGKRGRGHRAKKRRTVDMRRL</sequence>
<proteinExistence type="predicted"/>
<reference evidence="2 3" key="1">
    <citation type="journal article" date="2020" name="Microb. Genom.">
        <title>Genetic diversity of clinical and environmental Mucorales isolates obtained from an investigation of mucormycosis cases among solid organ transplant recipients.</title>
        <authorList>
            <person name="Nguyen M.H."/>
            <person name="Kaul D."/>
            <person name="Muto C."/>
            <person name="Cheng S.J."/>
            <person name="Richter R.A."/>
            <person name="Bruno V.M."/>
            <person name="Liu G."/>
            <person name="Beyhan S."/>
            <person name="Sundermann A.J."/>
            <person name="Mounaud S."/>
            <person name="Pasculle A.W."/>
            <person name="Nierman W.C."/>
            <person name="Driscoll E."/>
            <person name="Cumbie R."/>
            <person name="Clancy C.J."/>
            <person name="Dupont C.L."/>
        </authorList>
    </citation>
    <scope>NUCLEOTIDE SEQUENCE [LARGE SCALE GENOMIC DNA]</scope>
    <source>
        <strain evidence="2 3">GL24</strain>
    </source>
</reference>
<dbReference type="Proteomes" id="UP000740926">
    <property type="component" value="Unassembled WGS sequence"/>
</dbReference>
<gene>
    <name evidence="2" type="ORF">G6F50_017754</name>
</gene>